<protein>
    <recommendedName>
        <fullName evidence="8">Chlorophyll a-b binding protein, chloroplastic</fullName>
    </recommendedName>
</protein>
<gene>
    <name evidence="9" type="ORF">GIB67_027163</name>
</gene>
<dbReference type="Proteomes" id="UP000541444">
    <property type="component" value="Unassembled WGS sequence"/>
</dbReference>
<comment type="similarity">
    <text evidence="8">Belongs to the light-harvesting chlorophyll a/b-binding (LHC) protein family.</text>
</comment>
<keyword evidence="2 7" id="KW-0148">Chlorophyll</keyword>
<organism evidence="9 10">
    <name type="scientific">Kingdonia uniflora</name>
    <dbReference type="NCBI Taxonomy" id="39325"/>
    <lineage>
        <taxon>Eukaryota</taxon>
        <taxon>Viridiplantae</taxon>
        <taxon>Streptophyta</taxon>
        <taxon>Embryophyta</taxon>
        <taxon>Tracheophyta</taxon>
        <taxon>Spermatophyta</taxon>
        <taxon>Magnoliopsida</taxon>
        <taxon>Ranunculales</taxon>
        <taxon>Circaeasteraceae</taxon>
        <taxon>Kingdonia</taxon>
    </lineage>
</organism>
<feature type="binding site" evidence="7">
    <location>
        <position position="43"/>
    </location>
    <ligand>
        <name>chlorophyll a</name>
        <dbReference type="ChEBI" id="CHEBI:58416"/>
        <label>1</label>
    </ligand>
</feature>
<evidence type="ECO:0000256" key="8">
    <source>
        <dbReference type="RuleBase" id="RU363080"/>
    </source>
</evidence>
<keyword evidence="8" id="KW-0603">Photosystem I</keyword>
<sequence>TVKQSNRYGLDRRKYLGPFFEQTPTYLTGEFPGDYGLDTTGLSANPGMFANNSELEVIHSRWAMLGALGCIFSEVLSKNGDKAREQIFFEGGLDYLANPNLVHTQSIRVPSFKKYLPL</sequence>
<feature type="binding site" evidence="7">
    <location>
        <position position="59"/>
    </location>
    <ligand>
        <name>chlorophyll a</name>
        <dbReference type="ChEBI" id="CHEBI:58416"/>
        <label>1</label>
    </ligand>
</feature>
<dbReference type="GO" id="GO:0009765">
    <property type="term" value="P:photosynthesis, light harvesting"/>
    <property type="evidence" value="ECO:0007669"/>
    <property type="project" value="InterPro"/>
</dbReference>
<dbReference type="InterPro" id="IPR001344">
    <property type="entry name" value="Chloro_AB-bd_pln"/>
</dbReference>
<evidence type="ECO:0000256" key="4">
    <source>
        <dbReference type="ARBA" id="ARBA00022531"/>
    </source>
</evidence>
<keyword evidence="10" id="KW-1185">Reference proteome</keyword>
<feature type="binding site" description="axial binding residue" evidence="7">
    <location>
        <position position="61"/>
    </location>
    <ligand>
        <name>chlorophyll b</name>
        <dbReference type="ChEBI" id="CHEBI:61721"/>
        <label>1</label>
    </ligand>
    <ligandPart>
        <name>Mg</name>
        <dbReference type="ChEBI" id="CHEBI:25107"/>
    </ligandPart>
</feature>
<feature type="binding site" description="axial binding residue" evidence="7">
    <location>
        <position position="102"/>
    </location>
    <ligand>
        <name>chlorophyll a</name>
        <dbReference type="ChEBI" id="CHEBI:58416"/>
        <label>1</label>
    </ligand>
    <ligandPart>
        <name>Mg</name>
        <dbReference type="ChEBI" id="CHEBI:25107"/>
    </ligandPart>
</feature>
<dbReference type="OrthoDB" id="1933047at2759"/>
<dbReference type="SUPFAM" id="SSF103511">
    <property type="entry name" value="Chlorophyll a-b binding protein"/>
    <property type="match status" value="1"/>
</dbReference>
<evidence type="ECO:0000256" key="3">
    <source>
        <dbReference type="ARBA" id="ARBA00022528"/>
    </source>
</evidence>
<feature type="non-terminal residue" evidence="9">
    <location>
        <position position="1"/>
    </location>
</feature>
<dbReference type="GO" id="GO:0009522">
    <property type="term" value="C:photosystem I"/>
    <property type="evidence" value="ECO:0007669"/>
    <property type="project" value="UniProtKB-KW"/>
</dbReference>
<keyword evidence="3 8" id="KW-0150">Chloroplast</keyword>
<dbReference type="AlphaFoldDB" id="A0A7J7P2S4"/>
<dbReference type="GO" id="GO:0016168">
    <property type="term" value="F:chlorophyll binding"/>
    <property type="evidence" value="ECO:0007669"/>
    <property type="project" value="UniProtKB-KW"/>
</dbReference>
<evidence type="ECO:0000256" key="5">
    <source>
        <dbReference type="ARBA" id="ARBA00022640"/>
    </source>
</evidence>
<feature type="binding site" description="axial binding residue" evidence="7">
    <location>
        <position position="106"/>
    </location>
    <ligand>
        <name>chlorophyll b</name>
        <dbReference type="ChEBI" id="CHEBI:61721"/>
        <label>1</label>
    </ligand>
    <ligandPart>
        <name>Mg</name>
        <dbReference type="ChEBI" id="CHEBI:25107"/>
    </ligandPart>
</feature>
<feature type="binding site" evidence="7">
    <location>
        <position position="96"/>
    </location>
    <ligand>
        <name>chlorophyll a</name>
        <dbReference type="ChEBI" id="CHEBI:58416"/>
        <label>1</label>
    </ligand>
</feature>
<keyword evidence="8" id="KW-0604">Photosystem II</keyword>
<keyword evidence="8" id="KW-0793">Thylakoid</keyword>
<feature type="binding site" evidence="7">
    <location>
        <position position="86"/>
    </location>
    <ligand>
        <name>chlorophyll a</name>
        <dbReference type="ChEBI" id="CHEBI:58416"/>
        <label>1</label>
    </ligand>
</feature>
<keyword evidence="5 8" id="KW-0934">Plastid</keyword>
<keyword evidence="4 8" id="KW-0602">Photosynthesis</keyword>
<evidence type="ECO:0000256" key="6">
    <source>
        <dbReference type="ARBA" id="ARBA00022991"/>
    </source>
</evidence>
<feature type="binding site" evidence="7">
    <location>
        <position position="56"/>
    </location>
    <ligand>
        <name>chlorophyll a</name>
        <dbReference type="ChEBI" id="CHEBI:58416"/>
        <label>1</label>
    </ligand>
</feature>
<dbReference type="GO" id="GO:0009523">
    <property type="term" value="C:photosystem II"/>
    <property type="evidence" value="ECO:0007669"/>
    <property type="project" value="UniProtKB-KW"/>
</dbReference>
<comment type="caution">
    <text evidence="9">The sequence shown here is derived from an EMBL/GenBank/DDBJ whole genome shotgun (WGS) entry which is preliminary data.</text>
</comment>
<dbReference type="Pfam" id="PF00504">
    <property type="entry name" value="Chloroa_b-bind"/>
    <property type="match status" value="1"/>
</dbReference>
<comment type="function">
    <text evidence="8">The light-harvesting complex (LHC) functions as a light receptor, it captures and delivers excitation energy to photosystems with which it is closely associated.</text>
</comment>
<comment type="subcellular location">
    <subcellularLocation>
        <location evidence="1 8">Plastid</location>
        <location evidence="1 8">Chloroplast thylakoid membrane</location>
    </subcellularLocation>
</comment>
<keyword evidence="6 8" id="KW-0157">Chromophore</keyword>
<dbReference type="PANTHER" id="PTHR21649">
    <property type="entry name" value="CHLOROPHYLL A/B BINDING PROTEIN"/>
    <property type="match status" value="1"/>
</dbReference>
<reference evidence="9 10" key="1">
    <citation type="journal article" date="2020" name="IScience">
        <title>Genome Sequencing of the Endangered Kingdonia uniflora (Circaeasteraceae, Ranunculales) Reveals Potential Mechanisms of Evolutionary Specialization.</title>
        <authorList>
            <person name="Sun Y."/>
            <person name="Deng T."/>
            <person name="Zhang A."/>
            <person name="Moore M.J."/>
            <person name="Landis J.B."/>
            <person name="Lin N."/>
            <person name="Zhang H."/>
            <person name="Zhang X."/>
            <person name="Huang J."/>
            <person name="Zhang X."/>
            <person name="Sun H."/>
            <person name="Wang H."/>
        </authorList>
    </citation>
    <scope>NUCLEOTIDE SEQUENCE [LARGE SCALE GENOMIC DNA]</scope>
    <source>
        <strain evidence="9">TB1705</strain>
        <tissue evidence="9">Leaf</tissue>
    </source>
</reference>
<evidence type="ECO:0000256" key="7">
    <source>
        <dbReference type="PIRSR" id="PIRSR601344-1"/>
    </source>
</evidence>
<evidence type="ECO:0000256" key="2">
    <source>
        <dbReference type="ARBA" id="ARBA00022494"/>
    </source>
</evidence>
<dbReference type="InterPro" id="IPR022796">
    <property type="entry name" value="Chloroa_b-bind"/>
</dbReference>
<evidence type="ECO:0000313" key="10">
    <source>
        <dbReference type="Proteomes" id="UP000541444"/>
    </source>
</evidence>
<dbReference type="Gene3D" id="1.10.3460.10">
    <property type="entry name" value="Chlorophyll a/b binding protein domain"/>
    <property type="match status" value="1"/>
</dbReference>
<proteinExistence type="inferred from homology"/>
<name>A0A7J7P2S4_9MAGN</name>
<feature type="binding site" description="axial binding residue" evidence="7">
    <location>
        <position position="15"/>
    </location>
    <ligand>
        <name>chlorophyll b</name>
        <dbReference type="ChEBI" id="CHEBI:61721"/>
        <label>1</label>
    </ligand>
    <ligandPart>
        <name>Mg</name>
        <dbReference type="ChEBI" id="CHEBI:25107"/>
    </ligandPart>
</feature>
<evidence type="ECO:0000313" key="9">
    <source>
        <dbReference type="EMBL" id="KAF6173468.1"/>
    </source>
</evidence>
<evidence type="ECO:0000256" key="1">
    <source>
        <dbReference type="ARBA" id="ARBA00004334"/>
    </source>
</evidence>
<accession>A0A7J7P2S4</accession>
<dbReference type="EMBL" id="JACGCM010000347">
    <property type="protein sequence ID" value="KAF6173468.1"/>
    <property type="molecule type" value="Genomic_DNA"/>
</dbReference>
<dbReference type="GO" id="GO:0009535">
    <property type="term" value="C:chloroplast thylakoid membrane"/>
    <property type="evidence" value="ECO:0007669"/>
    <property type="project" value="UniProtKB-SubCell"/>
</dbReference>